<dbReference type="STRING" id="889378.Spiaf_2705"/>
<dbReference type="Pfam" id="PF13539">
    <property type="entry name" value="Peptidase_M15_4"/>
    <property type="match status" value="1"/>
</dbReference>
<keyword evidence="3" id="KW-1185">Reference proteome</keyword>
<evidence type="ECO:0000313" key="2">
    <source>
        <dbReference type="EMBL" id="AFG38730.1"/>
    </source>
</evidence>
<organism evidence="2 3">
    <name type="scientific">Spirochaeta africana (strain ATCC 700263 / DSM 8902 / Z-7692)</name>
    <dbReference type="NCBI Taxonomy" id="889378"/>
    <lineage>
        <taxon>Bacteria</taxon>
        <taxon>Pseudomonadati</taxon>
        <taxon>Spirochaetota</taxon>
        <taxon>Spirochaetia</taxon>
        <taxon>Spirochaetales</taxon>
        <taxon>Spirochaetaceae</taxon>
        <taxon>Spirochaeta</taxon>
    </lineage>
</organism>
<proteinExistence type="predicted"/>
<evidence type="ECO:0000313" key="3">
    <source>
        <dbReference type="Proteomes" id="UP000007383"/>
    </source>
</evidence>
<dbReference type="OrthoDB" id="9799970at2"/>
<sequence>MNRPALIILLLLLSAATIRGLPDIPADLQRLQHAYPGAFAVLYREGWRVCFPDGPCIPWDAGRRHSSYADLLAEPNLKDMFAQSYQPLSPDTEEYPELQHNHDPGRIRHQGFFQALYGSTREEVETRLRDVEWMPTVSPPGQAQVLRVTTAFGIADRVERISAALEQLPAEYHHFLMPSAGAYYWRTIAGTNRLSMHSFGIAIDINPRYGAYWRWDTPASARTRLPAEIVRIFEREGFIWGGSWYHYDSFHFEYRPELLPAELDN</sequence>
<dbReference type="RefSeq" id="WP_014456712.1">
    <property type="nucleotide sequence ID" value="NC_017098.1"/>
</dbReference>
<gene>
    <name evidence="2" type="ordered locus">Spiaf_2705</name>
</gene>
<feature type="domain" description="Peptidase M15C" evidence="1">
    <location>
        <begin position="190"/>
        <end position="254"/>
    </location>
</feature>
<dbReference type="PATRIC" id="fig|889378.3.peg.2678"/>
<dbReference type="GO" id="GO:0008233">
    <property type="term" value="F:peptidase activity"/>
    <property type="evidence" value="ECO:0007669"/>
    <property type="project" value="InterPro"/>
</dbReference>
<dbReference type="AlphaFoldDB" id="H9UMI7"/>
<reference evidence="3" key="1">
    <citation type="journal article" date="2013" name="Stand. Genomic Sci.">
        <title>Complete genome sequence of the halophilic bacterium Spirochaeta africana type strain (Z-7692(T)) from the alkaline Lake Magadi in the East African Rift.</title>
        <authorList>
            <person name="Liolos K."/>
            <person name="Abt B."/>
            <person name="Scheuner C."/>
            <person name="Teshima H."/>
            <person name="Held B."/>
            <person name="Lapidus A."/>
            <person name="Nolan M."/>
            <person name="Lucas S."/>
            <person name="Deshpande S."/>
            <person name="Cheng J.F."/>
            <person name="Tapia R."/>
            <person name="Goodwin L.A."/>
            <person name="Pitluck S."/>
            <person name="Pagani I."/>
            <person name="Ivanova N."/>
            <person name="Mavromatis K."/>
            <person name="Mikhailova N."/>
            <person name="Huntemann M."/>
            <person name="Pati A."/>
            <person name="Chen A."/>
            <person name="Palaniappan K."/>
            <person name="Land M."/>
            <person name="Rohde M."/>
            <person name="Tindall B.J."/>
            <person name="Detter J.C."/>
            <person name="Goker M."/>
            <person name="Bristow J."/>
            <person name="Eisen J.A."/>
            <person name="Markowitz V."/>
            <person name="Hugenholtz P."/>
            <person name="Woyke T."/>
            <person name="Klenk H.P."/>
            <person name="Kyrpides N.C."/>
        </authorList>
    </citation>
    <scope>NUCLEOTIDE SEQUENCE</scope>
    <source>
        <strain evidence="3">ATCC 700263 / DSM 8902 / Z-7692</strain>
    </source>
</reference>
<protein>
    <recommendedName>
        <fullName evidence="1">Peptidase M15C domain-containing protein</fullName>
    </recommendedName>
</protein>
<dbReference type="Gene3D" id="3.30.1380.10">
    <property type="match status" value="1"/>
</dbReference>
<dbReference type="HOGENOM" id="CLU_076855_0_0_12"/>
<dbReference type="eggNOG" id="COG0791">
    <property type="taxonomic scope" value="Bacteria"/>
</dbReference>
<dbReference type="Proteomes" id="UP000007383">
    <property type="component" value="Chromosome"/>
</dbReference>
<dbReference type="EMBL" id="CP003282">
    <property type="protein sequence ID" value="AFG38730.1"/>
    <property type="molecule type" value="Genomic_DNA"/>
</dbReference>
<name>H9UMI7_SPIAZ</name>
<dbReference type="KEGG" id="sfc:Spiaf_2705"/>
<evidence type="ECO:0000259" key="1">
    <source>
        <dbReference type="Pfam" id="PF13539"/>
    </source>
</evidence>
<dbReference type="InterPro" id="IPR039561">
    <property type="entry name" value="Peptidase_M15C"/>
</dbReference>
<dbReference type="SUPFAM" id="SSF55166">
    <property type="entry name" value="Hedgehog/DD-peptidase"/>
    <property type="match status" value="1"/>
</dbReference>
<accession>H9UMI7</accession>
<dbReference type="InterPro" id="IPR009045">
    <property type="entry name" value="Zn_M74/Hedgehog-like"/>
</dbReference>